<sequence>FRGASNAVGKLVEECSGDKSQMTIVTHSSGNHAQAIALASKLHGVKAHIVMPIDAPTVKKEAVKGYGAQITQCVNTQESREGTCAEVLKSVGANGHLIHPFDNVNVIAGQGTIGLEVLEQVPDVEALVVPVGGGGLLSGVCIAVKNMKPDVKIFAAEPLNADDCAKSFAAKNRIPLP</sequence>
<dbReference type="InterPro" id="IPR036052">
    <property type="entry name" value="TrpB-like_PALP_sf"/>
</dbReference>
<dbReference type="GO" id="GO:0070179">
    <property type="term" value="P:D-serine biosynthetic process"/>
    <property type="evidence" value="ECO:0007669"/>
    <property type="project" value="TreeGrafter"/>
</dbReference>
<dbReference type="GO" id="GO:0030170">
    <property type="term" value="F:pyridoxal phosphate binding"/>
    <property type="evidence" value="ECO:0007669"/>
    <property type="project" value="TreeGrafter"/>
</dbReference>
<name>A0A7D9KH85_PARCT</name>
<accession>A0A7D9KH85</accession>
<dbReference type="PANTHER" id="PTHR43050:SF1">
    <property type="entry name" value="SERINE RACEMASE"/>
    <property type="match status" value="1"/>
</dbReference>
<dbReference type="FunFam" id="3.40.50.1100:FF:000005">
    <property type="entry name" value="Threonine dehydratase catabolic"/>
    <property type="match status" value="1"/>
</dbReference>
<comment type="cofactor">
    <cofactor evidence="1">
        <name>pyridoxal 5'-phosphate</name>
        <dbReference type="ChEBI" id="CHEBI:597326"/>
    </cofactor>
</comment>
<keyword evidence="3" id="KW-0663">Pyridoxal phosphate</keyword>
<proteinExistence type="inferred from homology"/>
<dbReference type="Proteomes" id="UP001152795">
    <property type="component" value="Unassembled WGS sequence"/>
</dbReference>
<dbReference type="Pfam" id="PF00291">
    <property type="entry name" value="PALP"/>
    <property type="match status" value="1"/>
</dbReference>
<dbReference type="Gene3D" id="3.40.50.1100">
    <property type="match status" value="2"/>
</dbReference>
<dbReference type="AlphaFoldDB" id="A0A7D9KH85"/>
<organism evidence="5 6">
    <name type="scientific">Paramuricea clavata</name>
    <name type="common">Red gorgonian</name>
    <name type="synonym">Violescent sea-whip</name>
    <dbReference type="NCBI Taxonomy" id="317549"/>
    <lineage>
        <taxon>Eukaryota</taxon>
        <taxon>Metazoa</taxon>
        <taxon>Cnidaria</taxon>
        <taxon>Anthozoa</taxon>
        <taxon>Octocorallia</taxon>
        <taxon>Malacalcyonacea</taxon>
        <taxon>Plexauridae</taxon>
        <taxon>Paramuricea</taxon>
    </lineage>
</organism>
<dbReference type="EMBL" id="CACRXK020037017">
    <property type="protein sequence ID" value="CAB4044958.1"/>
    <property type="molecule type" value="Genomic_DNA"/>
</dbReference>
<comment type="similarity">
    <text evidence="2">Belongs to the serine/threonine dehydratase family.</text>
</comment>
<feature type="non-terminal residue" evidence="5">
    <location>
        <position position="177"/>
    </location>
</feature>
<evidence type="ECO:0000256" key="2">
    <source>
        <dbReference type="ARBA" id="ARBA00010869"/>
    </source>
</evidence>
<gene>
    <name evidence="5" type="ORF">PACLA_8A088674</name>
</gene>
<feature type="non-terminal residue" evidence="5">
    <location>
        <position position="1"/>
    </location>
</feature>
<dbReference type="GO" id="GO:0030378">
    <property type="term" value="F:serine racemase activity"/>
    <property type="evidence" value="ECO:0007669"/>
    <property type="project" value="TreeGrafter"/>
</dbReference>
<evidence type="ECO:0000313" key="5">
    <source>
        <dbReference type="EMBL" id="CAB4044958.1"/>
    </source>
</evidence>
<keyword evidence="6" id="KW-1185">Reference proteome</keyword>
<evidence type="ECO:0000313" key="6">
    <source>
        <dbReference type="Proteomes" id="UP001152795"/>
    </source>
</evidence>
<dbReference type="SUPFAM" id="SSF53686">
    <property type="entry name" value="Tryptophan synthase beta subunit-like PLP-dependent enzymes"/>
    <property type="match status" value="1"/>
</dbReference>
<evidence type="ECO:0000256" key="4">
    <source>
        <dbReference type="ARBA" id="ARBA00023239"/>
    </source>
</evidence>
<dbReference type="GO" id="GO:0000287">
    <property type="term" value="F:magnesium ion binding"/>
    <property type="evidence" value="ECO:0007669"/>
    <property type="project" value="TreeGrafter"/>
</dbReference>
<dbReference type="PANTHER" id="PTHR43050">
    <property type="entry name" value="SERINE / THREONINE RACEMASE FAMILY MEMBER"/>
    <property type="match status" value="1"/>
</dbReference>
<comment type="caution">
    <text evidence="5">The sequence shown here is derived from an EMBL/GenBank/DDBJ whole genome shotgun (WGS) entry which is preliminary data.</text>
</comment>
<dbReference type="GO" id="GO:0018114">
    <property type="term" value="F:threonine racemase activity"/>
    <property type="evidence" value="ECO:0007669"/>
    <property type="project" value="TreeGrafter"/>
</dbReference>
<keyword evidence="4" id="KW-0456">Lyase</keyword>
<evidence type="ECO:0000256" key="3">
    <source>
        <dbReference type="ARBA" id="ARBA00022898"/>
    </source>
</evidence>
<dbReference type="OrthoDB" id="4418812at2759"/>
<dbReference type="InterPro" id="IPR001926">
    <property type="entry name" value="TrpB-like_PALP"/>
</dbReference>
<protein>
    <submittedName>
        <fullName evidence="5">Serine racemase-like isoform X2</fullName>
    </submittedName>
</protein>
<dbReference type="GO" id="GO:0005524">
    <property type="term" value="F:ATP binding"/>
    <property type="evidence" value="ECO:0007669"/>
    <property type="project" value="TreeGrafter"/>
</dbReference>
<reference evidence="5" key="1">
    <citation type="submission" date="2020-04" db="EMBL/GenBank/DDBJ databases">
        <authorList>
            <person name="Alioto T."/>
            <person name="Alioto T."/>
            <person name="Gomez Garrido J."/>
        </authorList>
    </citation>
    <scope>NUCLEOTIDE SEQUENCE</scope>
    <source>
        <strain evidence="5">A484AB</strain>
    </source>
</reference>
<evidence type="ECO:0000256" key="1">
    <source>
        <dbReference type="ARBA" id="ARBA00001933"/>
    </source>
</evidence>
<dbReference type="GO" id="GO:0003941">
    <property type="term" value="F:L-serine ammonia-lyase activity"/>
    <property type="evidence" value="ECO:0007669"/>
    <property type="project" value="TreeGrafter"/>
</dbReference>